<feature type="non-terminal residue" evidence="1">
    <location>
        <position position="1"/>
    </location>
</feature>
<dbReference type="PANTHER" id="PTHR45588:SF1">
    <property type="entry name" value="WW DOMAIN-CONTAINING PROTEIN"/>
    <property type="match status" value="1"/>
</dbReference>
<accession>W4LTZ5</accession>
<organism evidence="1 2">
    <name type="scientific">Candidatus Entotheonella gemina</name>
    <dbReference type="NCBI Taxonomy" id="1429439"/>
    <lineage>
        <taxon>Bacteria</taxon>
        <taxon>Pseudomonadati</taxon>
        <taxon>Nitrospinota/Tectimicrobiota group</taxon>
        <taxon>Candidatus Tectimicrobiota</taxon>
        <taxon>Candidatus Entotheonellia</taxon>
        <taxon>Candidatus Entotheonellales</taxon>
        <taxon>Candidatus Entotheonellaceae</taxon>
        <taxon>Candidatus Entotheonella</taxon>
    </lineage>
</organism>
<dbReference type="SUPFAM" id="SSF48452">
    <property type="entry name" value="TPR-like"/>
    <property type="match status" value="1"/>
</dbReference>
<evidence type="ECO:0008006" key="3">
    <source>
        <dbReference type="Google" id="ProtNLM"/>
    </source>
</evidence>
<gene>
    <name evidence="1" type="ORF">ETSY2_37040</name>
</gene>
<sequence>EAYYGMKVHVYIRFGKWQEIIDAPMPDDPELFVVTTALWHYAKGVAYAATGDVENAARQQKHFLDAWERVPERRLIFNNESRDMLKVPDAMLAGELAYRRENYDEAFAHLRRCVELYDNLNYTEPWAWMQPPRHALGALLLEQGHVDEAAQVYRADLGLDDTLVRPSQHPGNIWSMHGYAECCRRLGKQAEAAAIEQRLAAAQAAADVAVSSSCFCRQADACCD</sequence>
<dbReference type="AlphaFoldDB" id="W4LTZ5"/>
<comment type="caution">
    <text evidence="1">The sequence shown here is derived from an EMBL/GenBank/DDBJ whole genome shotgun (WGS) entry which is preliminary data.</text>
</comment>
<keyword evidence="2" id="KW-1185">Reference proteome</keyword>
<reference evidence="1 2" key="1">
    <citation type="journal article" date="2014" name="Nature">
        <title>An environmental bacterial taxon with a large and distinct metabolic repertoire.</title>
        <authorList>
            <person name="Wilson M.C."/>
            <person name="Mori T."/>
            <person name="Ruckert C."/>
            <person name="Uria A.R."/>
            <person name="Helf M.J."/>
            <person name="Takada K."/>
            <person name="Gernert C."/>
            <person name="Steffens U.A."/>
            <person name="Heycke N."/>
            <person name="Schmitt S."/>
            <person name="Rinke C."/>
            <person name="Helfrich E.J."/>
            <person name="Brachmann A.O."/>
            <person name="Gurgui C."/>
            <person name="Wakimoto T."/>
            <person name="Kracht M."/>
            <person name="Crusemann M."/>
            <person name="Hentschel U."/>
            <person name="Abe I."/>
            <person name="Matsunaga S."/>
            <person name="Kalinowski J."/>
            <person name="Takeyama H."/>
            <person name="Piel J."/>
        </authorList>
    </citation>
    <scope>NUCLEOTIDE SEQUENCE [LARGE SCALE GENOMIC DNA]</scope>
    <source>
        <strain evidence="2">TSY2</strain>
    </source>
</reference>
<evidence type="ECO:0000313" key="2">
    <source>
        <dbReference type="Proteomes" id="UP000019140"/>
    </source>
</evidence>
<dbReference type="InterPro" id="IPR011990">
    <property type="entry name" value="TPR-like_helical_dom_sf"/>
</dbReference>
<dbReference type="EMBL" id="AZHX01001611">
    <property type="protein sequence ID" value="ETX01529.1"/>
    <property type="molecule type" value="Genomic_DNA"/>
</dbReference>
<dbReference type="Proteomes" id="UP000019140">
    <property type="component" value="Unassembled WGS sequence"/>
</dbReference>
<evidence type="ECO:0000313" key="1">
    <source>
        <dbReference type="EMBL" id="ETX01529.1"/>
    </source>
</evidence>
<name>W4LTZ5_9BACT</name>
<proteinExistence type="predicted"/>
<dbReference type="Gene3D" id="1.25.40.10">
    <property type="entry name" value="Tetratricopeptide repeat domain"/>
    <property type="match status" value="1"/>
</dbReference>
<protein>
    <recommendedName>
        <fullName evidence="3">Tetratricopeptide repeat protein</fullName>
    </recommendedName>
</protein>
<dbReference type="HOGENOM" id="CLU_1232094_0_0_7"/>
<dbReference type="PANTHER" id="PTHR45588">
    <property type="entry name" value="TPR DOMAIN-CONTAINING PROTEIN"/>
    <property type="match status" value="1"/>
</dbReference>
<dbReference type="PATRIC" id="fig|1429439.4.peg.6252"/>